<keyword evidence="2 9" id="KW-0808">Transferase</keyword>
<name>A0A5C0UI87_9RICK</name>
<feature type="domain" description="tRNA-specific 2-thiouridylase MnmA-like central" evidence="11">
    <location>
        <begin position="214"/>
        <end position="277"/>
    </location>
</feature>
<keyword evidence="5 9" id="KW-0067">ATP-binding</keyword>
<gene>
    <name evidence="9 12" type="primary">mnmA</name>
    <name evidence="12" type="ORF">FZC37_00860</name>
</gene>
<dbReference type="EMBL" id="CP043312">
    <property type="protein sequence ID" value="QEK39489.1"/>
    <property type="molecule type" value="Genomic_DNA"/>
</dbReference>
<dbReference type="Gene3D" id="2.40.30.10">
    <property type="entry name" value="Translation factors"/>
    <property type="match status" value="1"/>
</dbReference>
<dbReference type="NCBIfam" id="NF001138">
    <property type="entry name" value="PRK00143.1"/>
    <property type="match status" value="1"/>
</dbReference>
<dbReference type="Pfam" id="PF20259">
    <property type="entry name" value="tRNA_Me_trans_M"/>
    <property type="match status" value="1"/>
</dbReference>
<keyword evidence="3 9" id="KW-0819">tRNA processing</keyword>
<dbReference type="GO" id="GO:0005524">
    <property type="term" value="F:ATP binding"/>
    <property type="evidence" value="ECO:0007669"/>
    <property type="project" value="UniProtKB-KW"/>
</dbReference>
<dbReference type="KEGG" id="snay:FZC37_00860"/>
<dbReference type="PANTHER" id="PTHR11933">
    <property type="entry name" value="TRNA 5-METHYLAMINOMETHYL-2-THIOURIDYLATE -METHYLTRANSFERASE"/>
    <property type="match status" value="1"/>
</dbReference>
<dbReference type="InterPro" id="IPR023382">
    <property type="entry name" value="MnmA-like_central_sf"/>
</dbReference>
<keyword evidence="1 9" id="KW-0820">tRNA-binding</keyword>
<organism evidence="12 13">
    <name type="scientific">Candidatus Sneabacter namystus</name>
    <dbReference type="NCBI Taxonomy" id="2601646"/>
    <lineage>
        <taxon>Bacteria</taxon>
        <taxon>Pseudomonadati</taxon>
        <taxon>Pseudomonadota</taxon>
        <taxon>Alphaproteobacteria</taxon>
        <taxon>Rickettsiales</taxon>
        <taxon>Rickettsiaceae</taxon>
        <taxon>Rickettsieae</taxon>
        <taxon>Candidatus Sneabacter</taxon>
    </lineage>
</organism>
<evidence type="ECO:0000313" key="13">
    <source>
        <dbReference type="Proteomes" id="UP000323844"/>
    </source>
</evidence>
<accession>A0A5C0UI87</accession>
<dbReference type="Gene3D" id="2.30.30.280">
    <property type="entry name" value="Adenine nucleotide alpha hydrolases-like domains"/>
    <property type="match status" value="1"/>
</dbReference>
<dbReference type="Gene3D" id="3.40.50.620">
    <property type="entry name" value="HUPs"/>
    <property type="match status" value="1"/>
</dbReference>
<evidence type="ECO:0000256" key="5">
    <source>
        <dbReference type="ARBA" id="ARBA00022840"/>
    </source>
</evidence>
<protein>
    <recommendedName>
        <fullName evidence="9">tRNA-specific 2-thiouridylase MnmA</fullName>
        <ecNumber evidence="9">2.8.1.13</ecNumber>
    </recommendedName>
</protein>
<keyword evidence="6 9" id="KW-0694">RNA-binding</keyword>
<dbReference type="GO" id="GO:0005737">
    <property type="term" value="C:cytoplasm"/>
    <property type="evidence" value="ECO:0007669"/>
    <property type="project" value="UniProtKB-SubCell"/>
</dbReference>
<keyword evidence="13" id="KW-1185">Reference proteome</keyword>
<evidence type="ECO:0000256" key="2">
    <source>
        <dbReference type="ARBA" id="ARBA00022679"/>
    </source>
</evidence>
<sequence>MLIDGLDPKNSTVAVAMSGGVDSSTTAALLHEAGYNVIGVTLQLYNAGNTPKKEGACCAGIDIYDAKLVADNLGIPHYVLNYESRFRQSVIDDFVDTYLAGETPTPCVRCNQTVKFSDLLKVAKELKADRLATGHYVSKVIHNGVAEMHKAYDLSKDQSYFLFATTQEQLEYLEFPLGNMSKEETRKHAQRLGLLVSDKPDSQDICFVHGSYVDFVKKIRPDAIKKGDIMHVDGYKVGEHEGVMKYTIGQRKGIGISFHEPLYVIKIDAVNNVIYVGPESALYKVKFIVKDVNFLGCGLDCVDGLEVQVKVRSMFCAVDAKIYPTSDITKVCVCLLTAQKAIAPGQVCVFYDGVKVLGGGWIENTSNVSKK</sequence>
<keyword evidence="4 9" id="KW-0547">Nucleotide-binding</keyword>
<dbReference type="SUPFAM" id="SSF52402">
    <property type="entry name" value="Adenine nucleotide alpha hydrolases-like"/>
    <property type="match status" value="1"/>
</dbReference>
<dbReference type="Proteomes" id="UP000323844">
    <property type="component" value="Chromosome"/>
</dbReference>
<dbReference type="GO" id="GO:0000049">
    <property type="term" value="F:tRNA binding"/>
    <property type="evidence" value="ECO:0007669"/>
    <property type="project" value="UniProtKB-KW"/>
</dbReference>
<evidence type="ECO:0000313" key="12">
    <source>
        <dbReference type="EMBL" id="QEK39489.1"/>
    </source>
</evidence>
<dbReference type="OrthoDB" id="9800696at2"/>
<dbReference type="InterPro" id="IPR046884">
    <property type="entry name" value="MnmA-like_central"/>
</dbReference>
<dbReference type="EC" id="2.8.1.13" evidence="9"/>
<feature type="binding site" evidence="9">
    <location>
        <begin position="16"/>
        <end position="23"/>
    </location>
    <ligand>
        <name>ATP</name>
        <dbReference type="ChEBI" id="CHEBI:30616"/>
    </ligand>
</feature>
<dbReference type="FunFam" id="2.30.30.280:FF:000001">
    <property type="entry name" value="tRNA-specific 2-thiouridylase MnmA"/>
    <property type="match status" value="1"/>
</dbReference>
<comment type="subcellular location">
    <subcellularLocation>
        <location evidence="9">Cytoplasm</location>
    </subcellularLocation>
</comment>
<dbReference type="FunFam" id="3.40.50.620:FF:000115">
    <property type="entry name" value="tRNA-specific 2-thiouridylase MnmA"/>
    <property type="match status" value="1"/>
</dbReference>
<feature type="binding site" evidence="9">
    <location>
        <position position="42"/>
    </location>
    <ligand>
        <name>ATP</name>
        <dbReference type="ChEBI" id="CHEBI:30616"/>
    </ligand>
</feature>
<evidence type="ECO:0000256" key="1">
    <source>
        <dbReference type="ARBA" id="ARBA00022555"/>
    </source>
</evidence>
<evidence type="ECO:0000256" key="8">
    <source>
        <dbReference type="ARBA" id="ARBA00051542"/>
    </source>
</evidence>
<comment type="function">
    <text evidence="9">Catalyzes the 2-thiolation of uridine at the wobble position (U34) of tRNA, leading to the formation of s(2)U34.</text>
</comment>
<dbReference type="RefSeq" id="WP_148951850.1">
    <property type="nucleotide sequence ID" value="NZ_CP043312.1"/>
</dbReference>
<feature type="region of interest" description="Interaction with tRNA" evidence="9">
    <location>
        <begin position="156"/>
        <end position="158"/>
    </location>
</feature>
<comment type="catalytic activity">
    <reaction evidence="8 9">
        <text>S-sulfanyl-L-cysteinyl-[protein] + uridine(34) in tRNA + AH2 + ATP = 2-thiouridine(34) in tRNA + L-cysteinyl-[protein] + A + AMP + diphosphate + H(+)</text>
        <dbReference type="Rhea" id="RHEA:47032"/>
        <dbReference type="Rhea" id="RHEA-COMP:10131"/>
        <dbReference type="Rhea" id="RHEA-COMP:11726"/>
        <dbReference type="Rhea" id="RHEA-COMP:11727"/>
        <dbReference type="Rhea" id="RHEA-COMP:11728"/>
        <dbReference type="ChEBI" id="CHEBI:13193"/>
        <dbReference type="ChEBI" id="CHEBI:15378"/>
        <dbReference type="ChEBI" id="CHEBI:17499"/>
        <dbReference type="ChEBI" id="CHEBI:29950"/>
        <dbReference type="ChEBI" id="CHEBI:30616"/>
        <dbReference type="ChEBI" id="CHEBI:33019"/>
        <dbReference type="ChEBI" id="CHEBI:61963"/>
        <dbReference type="ChEBI" id="CHEBI:65315"/>
        <dbReference type="ChEBI" id="CHEBI:87170"/>
        <dbReference type="ChEBI" id="CHEBI:456215"/>
        <dbReference type="EC" id="2.8.1.13"/>
    </reaction>
</comment>
<dbReference type="GO" id="GO:0002143">
    <property type="term" value="P:tRNA wobble position uridine thiolation"/>
    <property type="evidence" value="ECO:0007669"/>
    <property type="project" value="TreeGrafter"/>
</dbReference>
<comment type="caution">
    <text evidence="9">Lacks conserved residue(s) required for the propagation of feature annotation.</text>
</comment>
<dbReference type="InterPro" id="IPR046885">
    <property type="entry name" value="MnmA-like_C"/>
</dbReference>
<reference evidence="12 13" key="1">
    <citation type="submission" date="2019-08" db="EMBL/GenBank/DDBJ databases">
        <title>Highly reduced genomes of protist endosymbionts show evolutionary convergence.</title>
        <authorList>
            <person name="George E."/>
            <person name="Husnik F."/>
            <person name="Tashyreva D."/>
            <person name="Prokopchuk G."/>
            <person name="Horak A."/>
            <person name="Kwong W.K."/>
            <person name="Lukes J."/>
            <person name="Keeling P.J."/>
        </authorList>
    </citation>
    <scope>NUCLEOTIDE SEQUENCE [LARGE SCALE GENOMIC DNA]</scope>
    <source>
        <strain evidence="12">1621</strain>
    </source>
</reference>
<keyword evidence="9" id="KW-0963">Cytoplasm</keyword>
<dbReference type="PANTHER" id="PTHR11933:SF5">
    <property type="entry name" value="MITOCHONDRIAL TRNA-SPECIFIC 2-THIOURIDYLASE 1"/>
    <property type="match status" value="1"/>
</dbReference>
<evidence type="ECO:0000256" key="7">
    <source>
        <dbReference type="ARBA" id="ARBA00023157"/>
    </source>
</evidence>
<dbReference type="Pfam" id="PF20258">
    <property type="entry name" value="tRNA_Me_trans_C"/>
    <property type="match status" value="1"/>
</dbReference>
<evidence type="ECO:0000256" key="9">
    <source>
        <dbReference type="HAMAP-Rule" id="MF_00144"/>
    </source>
</evidence>
<feature type="active site" description="Cysteine persulfide intermediate" evidence="9">
    <location>
        <position position="206"/>
    </location>
</feature>
<feature type="site" description="Interaction with tRNA" evidence="9">
    <location>
        <position position="135"/>
    </location>
</feature>
<dbReference type="Pfam" id="PF03054">
    <property type="entry name" value="tRNA_Me_trans"/>
    <property type="match status" value="1"/>
</dbReference>
<keyword evidence="7" id="KW-1015">Disulfide bond</keyword>
<feature type="active site" description="Nucleophile" evidence="9">
    <location>
        <position position="110"/>
    </location>
</feature>
<dbReference type="NCBIfam" id="TIGR00420">
    <property type="entry name" value="trmU"/>
    <property type="match status" value="1"/>
</dbReference>
<feature type="site" description="Interaction with tRNA" evidence="9">
    <location>
        <position position="346"/>
    </location>
</feature>
<feature type="binding site" evidence="9">
    <location>
        <position position="134"/>
    </location>
    <ligand>
        <name>ATP</name>
        <dbReference type="ChEBI" id="CHEBI:30616"/>
    </ligand>
</feature>
<dbReference type="InterPro" id="IPR014729">
    <property type="entry name" value="Rossmann-like_a/b/a_fold"/>
</dbReference>
<dbReference type="CDD" id="cd01998">
    <property type="entry name" value="MnmA_TRMU-like"/>
    <property type="match status" value="1"/>
</dbReference>
<dbReference type="InterPro" id="IPR004506">
    <property type="entry name" value="MnmA-like"/>
</dbReference>
<dbReference type="AlphaFoldDB" id="A0A5C0UI87"/>
<evidence type="ECO:0000259" key="11">
    <source>
        <dbReference type="Pfam" id="PF20259"/>
    </source>
</evidence>
<feature type="domain" description="tRNA-specific 2-thiouridylase MnmA-like C-terminal" evidence="10">
    <location>
        <begin position="286"/>
        <end position="362"/>
    </location>
</feature>
<dbReference type="GO" id="GO:0103016">
    <property type="term" value="F:tRNA-uridine 2-sulfurtransferase activity"/>
    <property type="evidence" value="ECO:0007669"/>
    <property type="project" value="UniProtKB-EC"/>
</dbReference>
<proteinExistence type="inferred from homology"/>
<comment type="similarity">
    <text evidence="9">Belongs to the MnmA/TRMU family.</text>
</comment>
<dbReference type="HAMAP" id="MF_00144">
    <property type="entry name" value="tRNA_thiouridyl_MnmA"/>
    <property type="match status" value="1"/>
</dbReference>
<evidence type="ECO:0000256" key="6">
    <source>
        <dbReference type="ARBA" id="ARBA00022884"/>
    </source>
</evidence>
<evidence type="ECO:0000256" key="4">
    <source>
        <dbReference type="ARBA" id="ARBA00022741"/>
    </source>
</evidence>
<evidence type="ECO:0000256" key="3">
    <source>
        <dbReference type="ARBA" id="ARBA00022694"/>
    </source>
</evidence>
<evidence type="ECO:0000259" key="10">
    <source>
        <dbReference type="Pfam" id="PF20258"/>
    </source>
</evidence>